<keyword evidence="1" id="KW-0472">Membrane</keyword>
<name>B6GAJ1_9ACTN</name>
<dbReference type="Proteomes" id="UP000003560">
    <property type="component" value="Unassembled WGS sequence"/>
</dbReference>
<dbReference type="STRING" id="445975.COLSTE_01091"/>
<protein>
    <submittedName>
        <fullName evidence="2">Uncharacterized protein</fullName>
    </submittedName>
</protein>
<dbReference type="AlphaFoldDB" id="B6GAJ1"/>
<organism evidence="2 3">
    <name type="scientific">Collinsella stercoris DSM 13279</name>
    <dbReference type="NCBI Taxonomy" id="445975"/>
    <lineage>
        <taxon>Bacteria</taxon>
        <taxon>Bacillati</taxon>
        <taxon>Actinomycetota</taxon>
        <taxon>Coriobacteriia</taxon>
        <taxon>Coriobacteriales</taxon>
        <taxon>Coriobacteriaceae</taxon>
        <taxon>Collinsella</taxon>
    </lineage>
</organism>
<keyword evidence="3" id="KW-1185">Reference proteome</keyword>
<dbReference type="OrthoDB" id="3182403at2"/>
<keyword evidence="1" id="KW-1133">Transmembrane helix</keyword>
<dbReference type="eggNOG" id="ENOG5031Y9V">
    <property type="taxonomic scope" value="Bacteria"/>
</dbReference>
<evidence type="ECO:0000313" key="2">
    <source>
        <dbReference type="EMBL" id="EEA90703.1"/>
    </source>
</evidence>
<gene>
    <name evidence="2" type="ORF">COLSTE_01091</name>
</gene>
<dbReference type="EMBL" id="ABXJ01000061">
    <property type="protein sequence ID" value="EEA90703.1"/>
    <property type="molecule type" value="Genomic_DNA"/>
</dbReference>
<reference evidence="2 3" key="2">
    <citation type="submission" date="2008-10" db="EMBL/GenBank/DDBJ databases">
        <authorList>
            <person name="Fulton L."/>
            <person name="Clifton S."/>
            <person name="Fulton B."/>
            <person name="Xu J."/>
            <person name="Minx P."/>
            <person name="Pepin K.H."/>
            <person name="Johnson M."/>
            <person name="Thiruvilangam P."/>
            <person name="Bhonagiri V."/>
            <person name="Nash W.E."/>
            <person name="Mardis E.R."/>
            <person name="Wilson R.K."/>
        </authorList>
    </citation>
    <scope>NUCLEOTIDE SEQUENCE [LARGE SCALE GENOMIC DNA]</scope>
    <source>
        <strain evidence="2 3">DSM 13279</strain>
    </source>
</reference>
<evidence type="ECO:0000313" key="3">
    <source>
        <dbReference type="Proteomes" id="UP000003560"/>
    </source>
</evidence>
<comment type="caution">
    <text evidence="2">The sequence shown here is derived from an EMBL/GenBank/DDBJ whole genome shotgun (WGS) entry which is preliminary data.</text>
</comment>
<feature type="transmembrane region" description="Helical" evidence="1">
    <location>
        <begin position="6"/>
        <end position="26"/>
    </location>
</feature>
<evidence type="ECO:0000256" key="1">
    <source>
        <dbReference type="SAM" id="Phobius"/>
    </source>
</evidence>
<dbReference type="RefSeq" id="WP_006720744.1">
    <property type="nucleotide sequence ID" value="NZ_CP085935.1"/>
</dbReference>
<dbReference type="HOGENOM" id="CLU_2116829_0_0_11"/>
<dbReference type="GeneID" id="98001951"/>
<proteinExistence type="predicted"/>
<accession>B6GAJ1</accession>
<reference evidence="2 3" key="1">
    <citation type="submission" date="2008-10" db="EMBL/GenBank/DDBJ databases">
        <title>Draft genome sequence of Collinsella stercoris (DSM 13279).</title>
        <authorList>
            <person name="Sudarsanam P."/>
            <person name="Ley R."/>
            <person name="Guruge J."/>
            <person name="Turnbaugh P.J."/>
            <person name="Mahowald M."/>
            <person name="Liep D."/>
            <person name="Gordon J."/>
        </authorList>
    </citation>
    <scope>NUCLEOTIDE SEQUENCE [LARGE SCALE GENOMIC DNA]</scope>
    <source>
        <strain evidence="2 3">DSM 13279</strain>
    </source>
</reference>
<keyword evidence="1" id="KW-0812">Transmembrane</keyword>
<sequence length="113" mass="13236">MPENFLWQLVLQLAMLCITGVASWLGGKISGSKEERERRESQQQEERDLNRRIFRLLLRYRLQDLHEHYVLGGRPCPVEVKQGIQEVYELYHSLGGNGQGTHMYKELMELHVA</sequence>